<sequence>MSRVTRYAKTADVDSLEKLSLKLTADLRNHIRFLGDYPVLSAEWREMARNMMRFGEISEMERHMPKQDNATLWECEELALRYILEDGKLNLCLRLLVEYKDYEHGISQRDLDVQPEAKELISQFERGLGVMLKNAWLHVEALQTTDLPLLLEYVAGVLTFCEEEPAVG</sequence>
<comment type="caution">
    <text evidence="1">The sequence shown here is derived from an EMBL/GenBank/DDBJ whole genome shotgun (WGS) entry which is preliminary data.</text>
</comment>
<organism evidence="1 2">
    <name type="scientific">Aphanomyces astaci</name>
    <name type="common">Crayfish plague agent</name>
    <dbReference type="NCBI Taxonomy" id="112090"/>
    <lineage>
        <taxon>Eukaryota</taxon>
        <taxon>Sar</taxon>
        <taxon>Stramenopiles</taxon>
        <taxon>Oomycota</taxon>
        <taxon>Saprolegniomycetes</taxon>
        <taxon>Saprolegniales</taxon>
        <taxon>Verrucalvaceae</taxon>
        <taxon>Aphanomyces</taxon>
    </lineage>
</organism>
<protein>
    <submittedName>
        <fullName evidence="1">Uncharacterized protein</fullName>
    </submittedName>
</protein>
<dbReference type="EMBL" id="VJMI01010889">
    <property type="protein sequence ID" value="KAF0754353.1"/>
    <property type="molecule type" value="Genomic_DNA"/>
</dbReference>
<proteinExistence type="predicted"/>
<gene>
    <name evidence="1" type="ORF">AaE_005366</name>
</gene>
<dbReference type="VEuPathDB" id="FungiDB:H257_13032"/>
<evidence type="ECO:0000313" key="2">
    <source>
        <dbReference type="Proteomes" id="UP000469452"/>
    </source>
</evidence>
<name>A0A6A5AL85_APHAT</name>
<dbReference type="Proteomes" id="UP000469452">
    <property type="component" value="Unassembled WGS sequence"/>
</dbReference>
<accession>A0A6A5AL85</accession>
<evidence type="ECO:0000313" key="1">
    <source>
        <dbReference type="EMBL" id="KAF0754353.1"/>
    </source>
</evidence>
<reference evidence="1 2" key="1">
    <citation type="submission" date="2019-06" db="EMBL/GenBank/DDBJ databases">
        <title>Genomics analysis of Aphanomyces spp. identifies a new class of oomycete effector associated with host adaptation.</title>
        <authorList>
            <person name="Gaulin E."/>
        </authorList>
    </citation>
    <scope>NUCLEOTIDE SEQUENCE [LARGE SCALE GENOMIC DNA]</scope>
    <source>
        <strain evidence="1 2">E</strain>
    </source>
</reference>
<dbReference type="AlphaFoldDB" id="A0A6A5AL85"/>